<dbReference type="Pfam" id="PF07714">
    <property type="entry name" value="PK_Tyr_Ser-Thr"/>
    <property type="match status" value="1"/>
</dbReference>
<dbReference type="InterPro" id="IPR008271">
    <property type="entry name" value="Ser/Thr_kinase_AS"/>
</dbReference>
<dbReference type="SUPFAM" id="SSF56112">
    <property type="entry name" value="Protein kinase-like (PK-like)"/>
    <property type="match status" value="1"/>
</dbReference>
<evidence type="ECO:0000259" key="9">
    <source>
        <dbReference type="PROSITE" id="PS50011"/>
    </source>
</evidence>
<dbReference type="PROSITE" id="PS50011">
    <property type="entry name" value="PROTEIN_KINASE_DOM"/>
    <property type="match status" value="1"/>
</dbReference>
<evidence type="ECO:0000256" key="7">
    <source>
        <dbReference type="SAM" id="MobiDB-lite"/>
    </source>
</evidence>
<dbReference type="Proteomes" id="UP000054558">
    <property type="component" value="Unassembled WGS sequence"/>
</dbReference>
<dbReference type="OMA" id="DITSHTC"/>
<keyword evidence="11" id="KW-1185">Reference proteome</keyword>
<dbReference type="Gene3D" id="3.30.200.20">
    <property type="entry name" value="Phosphorylase Kinase, domain 1"/>
    <property type="match status" value="1"/>
</dbReference>
<evidence type="ECO:0000256" key="8">
    <source>
        <dbReference type="SAM" id="Phobius"/>
    </source>
</evidence>
<evidence type="ECO:0000313" key="10">
    <source>
        <dbReference type="EMBL" id="GAQ92012.1"/>
    </source>
</evidence>
<reference evidence="10 11" key="1">
    <citation type="journal article" date="2014" name="Nat. Commun.">
        <title>Klebsormidium flaccidum genome reveals primary factors for plant terrestrial adaptation.</title>
        <authorList>
            <person name="Hori K."/>
            <person name="Maruyama F."/>
            <person name="Fujisawa T."/>
            <person name="Togashi T."/>
            <person name="Yamamoto N."/>
            <person name="Seo M."/>
            <person name="Sato S."/>
            <person name="Yamada T."/>
            <person name="Mori H."/>
            <person name="Tajima N."/>
            <person name="Moriyama T."/>
            <person name="Ikeuchi M."/>
            <person name="Watanabe M."/>
            <person name="Wada H."/>
            <person name="Kobayashi K."/>
            <person name="Saito M."/>
            <person name="Masuda T."/>
            <person name="Sasaki-Sekimoto Y."/>
            <person name="Mashiguchi K."/>
            <person name="Awai K."/>
            <person name="Shimojima M."/>
            <person name="Masuda S."/>
            <person name="Iwai M."/>
            <person name="Nobusawa T."/>
            <person name="Narise T."/>
            <person name="Kondo S."/>
            <person name="Saito H."/>
            <person name="Sato R."/>
            <person name="Murakawa M."/>
            <person name="Ihara Y."/>
            <person name="Oshima-Yamada Y."/>
            <person name="Ohtaka K."/>
            <person name="Satoh M."/>
            <person name="Sonobe K."/>
            <person name="Ishii M."/>
            <person name="Ohtani R."/>
            <person name="Kanamori-Sato M."/>
            <person name="Honoki R."/>
            <person name="Miyazaki D."/>
            <person name="Mochizuki H."/>
            <person name="Umetsu J."/>
            <person name="Higashi K."/>
            <person name="Shibata D."/>
            <person name="Kamiya Y."/>
            <person name="Sato N."/>
            <person name="Nakamura Y."/>
            <person name="Tabata S."/>
            <person name="Ida S."/>
            <person name="Kurokawa K."/>
            <person name="Ohta H."/>
        </authorList>
    </citation>
    <scope>NUCLEOTIDE SEQUENCE [LARGE SCALE GENOMIC DNA]</scope>
    <source>
        <strain evidence="10 11">NIES-2285</strain>
    </source>
</reference>
<feature type="binding site" evidence="6">
    <location>
        <position position="160"/>
    </location>
    <ligand>
        <name>ATP</name>
        <dbReference type="ChEBI" id="CHEBI:30616"/>
    </ligand>
</feature>
<evidence type="ECO:0000256" key="3">
    <source>
        <dbReference type="ARBA" id="ARBA00022741"/>
    </source>
</evidence>
<dbReference type="InterPro" id="IPR017441">
    <property type="entry name" value="Protein_kinase_ATP_BS"/>
</dbReference>
<feature type="domain" description="Protein kinase" evidence="9">
    <location>
        <begin position="133"/>
        <end position="410"/>
    </location>
</feature>
<evidence type="ECO:0000256" key="4">
    <source>
        <dbReference type="ARBA" id="ARBA00022777"/>
    </source>
</evidence>
<dbReference type="PANTHER" id="PTHR47989">
    <property type="entry name" value="OS01G0750732 PROTEIN"/>
    <property type="match status" value="1"/>
</dbReference>
<name>A0A1Y1IPK1_KLENI</name>
<dbReference type="PROSITE" id="PS00108">
    <property type="entry name" value="PROTEIN_KINASE_ST"/>
    <property type="match status" value="1"/>
</dbReference>
<evidence type="ECO:0000256" key="6">
    <source>
        <dbReference type="PROSITE-ProRule" id="PRU10141"/>
    </source>
</evidence>
<dbReference type="PROSITE" id="PS00107">
    <property type="entry name" value="PROTEIN_KINASE_ATP"/>
    <property type="match status" value="1"/>
</dbReference>
<protein>
    <submittedName>
        <fullName evidence="10">Proline-rich extensin-like receptor kinase (PERK) family</fullName>
    </submittedName>
</protein>
<evidence type="ECO:0000313" key="11">
    <source>
        <dbReference type="Proteomes" id="UP000054558"/>
    </source>
</evidence>
<evidence type="ECO:0000256" key="1">
    <source>
        <dbReference type="ARBA" id="ARBA00022527"/>
    </source>
</evidence>
<dbReference type="PANTHER" id="PTHR47989:SF62">
    <property type="entry name" value="OS05G0423500 PROTEIN"/>
    <property type="match status" value="1"/>
</dbReference>
<keyword evidence="2" id="KW-0808">Transferase</keyword>
<proteinExistence type="predicted"/>
<keyword evidence="4 10" id="KW-0418">Kinase</keyword>
<dbReference type="Gene3D" id="1.10.510.10">
    <property type="entry name" value="Transferase(Phosphotransferase) domain 1"/>
    <property type="match status" value="1"/>
</dbReference>
<gene>
    <name evidence="10" type="ORF">KFL_009040030</name>
</gene>
<dbReference type="CDD" id="cd14066">
    <property type="entry name" value="STKc_IRAK"/>
    <property type="match status" value="1"/>
</dbReference>
<organism evidence="10 11">
    <name type="scientific">Klebsormidium nitens</name>
    <name type="common">Green alga</name>
    <name type="synonym">Ulothrix nitens</name>
    <dbReference type="NCBI Taxonomy" id="105231"/>
    <lineage>
        <taxon>Eukaryota</taxon>
        <taxon>Viridiplantae</taxon>
        <taxon>Streptophyta</taxon>
        <taxon>Klebsormidiophyceae</taxon>
        <taxon>Klebsormidiales</taxon>
        <taxon>Klebsormidiaceae</taxon>
        <taxon>Klebsormidium</taxon>
    </lineage>
</organism>
<keyword evidence="1" id="KW-0723">Serine/threonine-protein kinase</keyword>
<evidence type="ECO:0000256" key="5">
    <source>
        <dbReference type="ARBA" id="ARBA00022840"/>
    </source>
</evidence>
<dbReference type="InterPro" id="IPR001245">
    <property type="entry name" value="Ser-Thr/Tyr_kinase_cat_dom"/>
</dbReference>
<dbReference type="InterPro" id="IPR011009">
    <property type="entry name" value="Kinase-like_dom_sf"/>
</dbReference>
<feature type="transmembrane region" description="Helical" evidence="8">
    <location>
        <begin position="51"/>
        <end position="72"/>
    </location>
</feature>
<dbReference type="InterPro" id="IPR000719">
    <property type="entry name" value="Prot_kinase_dom"/>
</dbReference>
<keyword evidence="3 6" id="KW-0547">Nucleotide-binding</keyword>
<keyword evidence="8" id="KW-0812">Transmembrane</keyword>
<dbReference type="FunFam" id="1.10.510.10:FF:000146">
    <property type="entry name" value="LRR receptor-like serine/threonine-protein kinase IOS1"/>
    <property type="match status" value="1"/>
</dbReference>
<dbReference type="GO" id="GO:0005524">
    <property type="term" value="F:ATP binding"/>
    <property type="evidence" value="ECO:0007669"/>
    <property type="project" value="UniProtKB-UniRule"/>
</dbReference>
<dbReference type="OrthoDB" id="4062651at2759"/>
<sequence>MPEVCNDEFNRGDDCASSGSNPDDNPVQKEPPPGPSVAHVTGTSLSATEKGLVVCGATLGAVLIVALLNMLYRVVKRVLKGKPLIASMRSRSQHDEFPTFVDSQAYELQLSARSTYGPEPFTIGDLRLATDNFSEERVLGEGAFGKVFKGLHKKKPIAVKQMRIHSGGDADREFRSELEVISRVHHRNLVKLLGFVVEEDQRYLVMEFIPNGTLYAALHPKLSDDPLDWACRRTVAIGIARGMAYLHDDCYPRIIHRDLKSSNILLDNRYEAQVADFGLAKQDEFSATQTHLSTRVMGTFGYMDPAYANTGRLTEESDVYSFGVVLLELISGRKAVDITKPPGKQSLVEWARPLIEKKMTFQLADSLLDSEYDEGELRTMIQVASNCTNALPNRRPGMKEVLAILQGASMEQQAPAGQLTPVSEEISSVMSGPLNASDLGARLARLQSEEDPYNQTVIDPERFSTGGLDRDDEAAPLEMQGVFIAFHSLHSGHPVVINDERLLVQASLKLRHAAVDYVLEHYRKPLGGIKGNLTGRDLVLLEWTVALCEPGFLSCDCC</sequence>
<accession>A0A1Y1IPK1</accession>
<keyword evidence="10" id="KW-0675">Receptor</keyword>
<keyword evidence="5 6" id="KW-0067">ATP-binding</keyword>
<dbReference type="GO" id="GO:0004674">
    <property type="term" value="F:protein serine/threonine kinase activity"/>
    <property type="evidence" value="ECO:0007669"/>
    <property type="project" value="UniProtKB-KW"/>
</dbReference>
<keyword evidence="8" id="KW-1133">Transmembrane helix</keyword>
<dbReference type="SMART" id="SM00220">
    <property type="entry name" value="S_TKc"/>
    <property type="match status" value="1"/>
</dbReference>
<dbReference type="STRING" id="105231.A0A1Y1IPK1"/>
<keyword evidence="8" id="KW-0472">Membrane</keyword>
<dbReference type="AlphaFoldDB" id="A0A1Y1IPK1"/>
<dbReference type="EMBL" id="DF237853">
    <property type="protein sequence ID" value="GAQ92012.1"/>
    <property type="molecule type" value="Genomic_DNA"/>
</dbReference>
<feature type="region of interest" description="Disordered" evidence="7">
    <location>
        <begin position="1"/>
        <end position="40"/>
    </location>
</feature>
<evidence type="ECO:0000256" key="2">
    <source>
        <dbReference type="ARBA" id="ARBA00022679"/>
    </source>
</evidence>